<evidence type="ECO:0000256" key="3">
    <source>
        <dbReference type="ARBA" id="ARBA00022670"/>
    </source>
</evidence>
<dbReference type="SUPFAM" id="SSF53300">
    <property type="entry name" value="vWA-like"/>
    <property type="match status" value="1"/>
</dbReference>
<dbReference type="SUPFAM" id="SSF53187">
    <property type="entry name" value="Zn-dependent exopeptidases"/>
    <property type="match status" value="1"/>
</dbReference>
<dbReference type="Gene3D" id="3.40.630.10">
    <property type="entry name" value="Zn peptidases"/>
    <property type="match status" value="1"/>
</dbReference>
<comment type="similarity">
    <text evidence="2 7">Belongs to the peptidase M14 family.</text>
</comment>
<dbReference type="Proteomes" id="UP000054925">
    <property type="component" value="Unassembled WGS sequence"/>
</dbReference>
<dbReference type="Gene3D" id="3.40.50.410">
    <property type="entry name" value="von Willebrand factor, type A domain"/>
    <property type="match status" value="1"/>
</dbReference>
<dbReference type="RefSeq" id="WP_087654863.1">
    <property type="nucleotide sequence ID" value="NZ_FCOL02000003.1"/>
</dbReference>
<evidence type="ECO:0000313" key="11">
    <source>
        <dbReference type="Proteomes" id="UP000054925"/>
    </source>
</evidence>
<dbReference type="PROSITE" id="PS52035">
    <property type="entry name" value="PEPTIDASE_M14"/>
    <property type="match status" value="1"/>
</dbReference>
<dbReference type="GO" id="GO:0005615">
    <property type="term" value="C:extracellular space"/>
    <property type="evidence" value="ECO:0007669"/>
    <property type="project" value="TreeGrafter"/>
</dbReference>
<evidence type="ECO:0000256" key="1">
    <source>
        <dbReference type="ARBA" id="ARBA00001947"/>
    </source>
</evidence>
<dbReference type="GO" id="GO:0004181">
    <property type="term" value="F:metallocarboxypeptidase activity"/>
    <property type="evidence" value="ECO:0007669"/>
    <property type="project" value="InterPro"/>
</dbReference>
<keyword evidence="5" id="KW-0862">Zinc</keyword>
<dbReference type="EC" id="3.4.17.18" evidence="10"/>
<evidence type="ECO:0000313" key="10">
    <source>
        <dbReference type="EMBL" id="SAL21065.1"/>
    </source>
</evidence>
<dbReference type="SMART" id="SM00327">
    <property type="entry name" value="VWA"/>
    <property type="match status" value="1"/>
</dbReference>
<accession>A0A158FMU0</accession>
<proteinExistence type="inferred from homology"/>
<dbReference type="GO" id="GO:0006508">
    <property type="term" value="P:proteolysis"/>
    <property type="evidence" value="ECO:0007669"/>
    <property type="project" value="UniProtKB-KW"/>
</dbReference>
<dbReference type="InterPro" id="IPR000834">
    <property type="entry name" value="Peptidase_M14"/>
</dbReference>
<evidence type="ECO:0000259" key="9">
    <source>
        <dbReference type="PROSITE" id="PS52035"/>
    </source>
</evidence>
<dbReference type="PROSITE" id="PS50234">
    <property type="entry name" value="VWFA"/>
    <property type="match status" value="1"/>
</dbReference>
<keyword evidence="10" id="KW-0121">Carboxypeptidase</keyword>
<evidence type="ECO:0000256" key="5">
    <source>
        <dbReference type="ARBA" id="ARBA00022833"/>
    </source>
</evidence>
<dbReference type="GO" id="GO:0008270">
    <property type="term" value="F:zinc ion binding"/>
    <property type="evidence" value="ECO:0007669"/>
    <property type="project" value="InterPro"/>
</dbReference>
<dbReference type="PANTHER" id="PTHR11705:SF143">
    <property type="entry name" value="SLL0236 PROTEIN"/>
    <property type="match status" value="1"/>
</dbReference>
<dbReference type="EMBL" id="FCOL02000003">
    <property type="protein sequence ID" value="SAL21065.1"/>
    <property type="molecule type" value="Genomic_DNA"/>
</dbReference>
<dbReference type="CDD" id="cd06228">
    <property type="entry name" value="M14-like"/>
    <property type="match status" value="1"/>
</dbReference>
<dbReference type="InterPro" id="IPR036465">
    <property type="entry name" value="vWFA_dom_sf"/>
</dbReference>
<dbReference type="Pfam" id="PF00246">
    <property type="entry name" value="Peptidase_M14"/>
    <property type="match status" value="1"/>
</dbReference>
<dbReference type="Pfam" id="PF13519">
    <property type="entry name" value="VWA_2"/>
    <property type="match status" value="1"/>
</dbReference>
<reference evidence="10" key="1">
    <citation type="submission" date="2016-01" db="EMBL/GenBank/DDBJ databases">
        <authorList>
            <person name="Peeters C."/>
        </authorList>
    </citation>
    <scope>NUCLEOTIDE SEQUENCE [LARGE SCALE GENOMIC DNA]</scope>
    <source>
        <strain evidence="10">LMG 22937</strain>
    </source>
</reference>
<evidence type="ECO:0000256" key="6">
    <source>
        <dbReference type="ARBA" id="ARBA00023049"/>
    </source>
</evidence>
<keyword evidence="3" id="KW-0645">Protease</keyword>
<sequence>MSYLNIVEVESAIANLAGAYPALTSLVALPNPSIERRASHALRISNGGFGTRDAVMMIGGVHAREWGSCEILINFATDLLSAYTNSAGLQYGGKTFSAATVQGMVNTLEFVVYPLVNPDGRLYSQQHDAAILNGWRKNRNTASSGGDPNRIGVDINRNYDFLWDFASKMAPSSPGASSDPADETFHGTGAFSEPETRNVQWLVDAVPRTRWFIDVHSYSELILYNWGDDQNQSNDPAMNFRNVAWDGKRGVRNDVYAEYIPSDDEAVAAALANRMKAAITAVRGRSYTAEPSYGLYPTSGASDDYVYARHWLNPAKAKTYGFVIEWGTRFHPAWSEMELIIDDISAALIDFCAAAPCAGGVIAVGPLNTRLSFVDIPAGTETARALVFSAQSCQPLTLQVTAGPALTSGPGTLGLPFGGLLSLPAVPDATTREVRLWVSYKAGAAGTSAAGSVTVSCPQTGAQWVIPITANAIVKPNVASMLVLDRSGSMDDPSGIPGKKRIDVLHDAAPTFVELLGDTDGIGVVAFDQDAALRLAVTQAGPVGFGTGRVQAKSAISSHLTNPLGSTSIGDGVELAHDSLVGAAAYAKKAVVVFTDGEENTAKFIADIASKIDDRVFAIGLGTVGQLNPVALSKLVNNTGGYLMLTGPLGASEQFRVAKYYLQILSGVVNSQIVVDPEGYVSGRDVVRIPFDLTEADTSTDVVLLSPLRRLLNFRVETPMGDLIDPASVASLVDSSFVPGTGLDAYRLSLPAIWPTHSAHAGRWYARLELGGGTGPGIGDVQRDLDVDRSRVVSHGVPFSVTVQARSSLTMTAEASARRPVPATVIDHRVTLRQLDLPLDRPASVIVEATDPAGAMSIVQLADAGPGAFIAQTDAPAAGVYVFRYVARGRSFAGVPFMREQVRTVGVWAGGDDPPPRSGTGDDGDKCCSGVIQCLLEDRGVRELMKRYGIDAQRLAECLKKQKKGGG</sequence>
<dbReference type="PANTHER" id="PTHR11705">
    <property type="entry name" value="PROTEASE FAMILY M14 CARBOXYPEPTIDASE A,B"/>
    <property type="match status" value="1"/>
</dbReference>
<dbReference type="SMART" id="SM00631">
    <property type="entry name" value="Zn_pept"/>
    <property type="match status" value="1"/>
</dbReference>
<dbReference type="InterPro" id="IPR002035">
    <property type="entry name" value="VWF_A"/>
</dbReference>
<comment type="caution">
    <text evidence="10">The sequence shown here is derived from an EMBL/GenBank/DDBJ whole genome shotgun (WGS) entry which is preliminary data.</text>
</comment>
<evidence type="ECO:0000256" key="4">
    <source>
        <dbReference type="ARBA" id="ARBA00022801"/>
    </source>
</evidence>
<protein>
    <submittedName>
        <fullName evidence="10">Carboxypeptidase T</fullName>
        <ecNumber evidence="10">3.4.17.18</ecNumber>
    </submittedName>
</protein>
<evidence type="ECO:0000259" key="8">
    <source>
        <dbReference type="PROSITE" id="PS50234"/>
    </source>
</evidence>
<keyword evidence="6" id="KW-0482">Metalloprotease</keyword>
<feature type="domain" description="Peptidase M14" evidence="9">
    <location>
        <begin position="2"/>
        <end position="355"/>
    </location>
</feature>
<organism evidence="10 11">
    <name type="scientific">Caballeronia terrestris</name>
    <dbReference type="NCBI Taxonomy" id="1226301"/>
    <lineage>
        <taxon>Bacteria</taxon>
        <taxon>Pseudomonadati</taxon>
        <taxon>Pseudomonadota</taxon>
        <taxon>Betaproteobacteria</taxon>
        <taxon>Burkholderiales</taxon>
        <taxon>Burkholderiaceae</taxon>
        <taxon>Caballeronia</taxon>
    </lineage>
</organism>
<dbReference type="OrthoDB" id="9811296at2"/>
<feature type="active site" description="Proton donor/acceptor" evidence="7">
    <location>
        <position position="325"/>
    </location>
</feature>
<keyword evidence="11" id="KW-1185">Reference proteome</keyword>
<evidence type="ECO:0000256" key="2">
    <source>
        <dbReference type="ARBA" id="ARBA00005988"/>
    </source>
</evidence>
<comment type="cofactor">
    <cofactor evidence="1">
        <name>Zn(2+)</name>
        <dbReference type="ChEBI" id="CHEBI:29105"/>
    </cofactor>
</comment>
<evidence type="ECO:0000256" key="7">
    <source>
        <dbReference type="PROSITE-ProRule" id="PRU01379"/>
    </source>
</evidence>
<name>A0A158FMU0_9BURK</name>
<dbReference type="AlphaFoldDB" id="A0A158FMU0"/>
<gene>
    <name evidence="10" type="primary">cpt</name>
    <name evidence="10" type="ORF">AWB67_00721</name>
</gene>
<dbReference type="CDD" id="cd00198">
    <property type="entry name" value="vWFA"/>
    <property type="match status" value="1"/>
</dbReference>
<feature type="domain" description="VWFA" evidence="8">
    <location>
        <begin position="479"/>
        <end position="673"/>
    </location>
</feature>
<keyword evidence="4 10" id="KW-0378">Hydrolase</keyword>